<organism evidence="2 3">
    <name type="scientific">Brevinema andersonii</name>
    <dbReference type="NCBI Taxonomy" id="34097"/>
    <lineage>
        <taxon>Bacteria</taxon>
        <taxon>Pseudomonadati</taxon>
        <taxon>Spirochaetota</taxon>
        <taxon>Spirochaetia</taxon>
        <taxon>Brevinematales</taxon>
        <taxon>Brevinemataceae</taxon>
        <taxon>Brevinema</taxon>
    </lineage>
</organism>
<accession>A0A1I1F626</accession>
<dbReference type="AlphaFoldDB" id="A0A1I1F626"/>
<keyword evidence="3" id="KW-1185">Reference proteome</keyword>
<sequence>MMQLIYTVSGIIAIITGMYSFNNKPQHFSSAFFWIIFGSIVPSYIIDLGICYNGNIISIQTNSSNYNYRFF</sequence>
<keyword evidence="1" id="KW-1133">Transmembrane helix</keyword>
<dbReference type="STRING" id="34097.SAMN02745150_01365"/>
<feature type="transmembrane region" description="Helical" evidence="1">
    <location>
        <begin position="5"/>
        <end position="21"/>
    </location>
</feature>
<keyword evidence="1" id="KW-0812">Transmembrane</keyword>
<proteinExistence type="predicted"/>
<feature type="transmembrane region" description="Helical" evidence="1">
    <location>
        <begin position="27"/>
        <end position="46"/>
    </location>
</feature>
<gene>
    <name evidence="2" type="ORF">SAMN02745150_01365</name>
</gene>
<dbReference type="EMBL" id="FOKY01000023">
    <property type="protein sequence ID" value="SFB93148.1"/>
    <property type="molecule type" value="Genomic_DNA"/>
</dbReference>
<keyword evidence="1" id="KW-0472">Membrane</keyword>
<dbReference type="Proteomes" id="UP000240042">
    <property type="component" value="Unassembled WGS sequence"/>
</dbReference>
<protein>
    <submittedName>
        <fullName evidence="2">Uncharacterized protein</fullName>
    </submittedName>
</protein>
<evidence type="ECO:0000313" key="2">
    <source>
        <dbReference type="EMBL" id="SFB93148.1"/>
    </source>
</evidence>
<reference evidence="3" key="1">
    <citation type="submission" date="2016-10" db="EMBL/GenBank/DDBJ databases">
        <authorList>
            <person name="Varghese N."/>
            <person name="Submissions S."/>
        </authorList>
    </citation>
    <scope>NUCLEOTIDE SEQUENCE [LARGE SCALE GENOMIC DNA]</scope>
    <source>
        <strain evidence="3">ATCC 43811</strain>
    </source>
</reference>
<evidence type="ECO:0000313" key="3">
    <source>
        <dbReference type="Proteomes" id="UP000240042"/>
    </source>
</evidence>
<evidence type="ECO:0000256" key="1">
    <source>
        <dbReference type="SAM" id="Phobius"/>
    </source>
</evidence>
<name>A0A1I1F626_BREAD</name>